<dbReference type="Proteomes" id="UP001497457">
    <property type="component" value="Chromosome 15b"/>
</dbReference>
<feature type="transmembrane region" description="Helical" evidence="9">
    <location>
        <begin position="632"/>
        <end position="653"/>
    </location>
</feature>
<feature type="region of interest" description="Disordered" evidence="8">
    <location>
        <begin position="1"/>
        <end position="35"/>
    </location>
</feature>
<dbReference type="Pfam" id="PF12796">
    <property type="entry name" value="Ank_2"/>
    <property type="match status" value="2"/>
</dbReference>
<keyword evidence="5 7" id="KW-0040">ANK repeat</keyword>
<dbReference type="PANTHER" id="PTHR24186">
    <property type="entry name" value="PROTEIN PHOSPHATASE 1 REGULATORY SUBUNIT"/>
    <property type="match status" value="1"/>
</dbReference>
<keyword evidence="4 9" id="KW-1133">Transmembrane helix</keyword>
<feature type="repeat" description="ANK" evidence="7">
    <location>
        <begin position="384"/>
        <end position="417"/>
    </location>
</feature>
<evidence type="ECO:0000313" key="11">
    <source>
        <dbReference type="EMBL" id="CAL4932473.1"/>
    </source>
</evidence>
<evidence type="ECO:0000256" key="6">
    <source>
        <dbReference type="ARBA" id="ARBA00023136"/>
    </source>
</evidence>
<evidence type="ECO:0000259" key="10">
    <source>
        <dbReference type="Pfam" id="PF13962"/>
    </source>
</evidence>
<evidence type="ECO:0000256" key="7">
    <source>
        <dbReference type="PROSITE-ProRule" id="PRU00023"/>
    </source>
</evidence>
<proteinExistence type="predicted"/>
<evidence type="ECO:0000256" key="8">
    <source>
        <dbReference type="SAM" id="MobiDB-lite"/>
    </source>
</evidence>
<feature type="transmembrane region" description="Helical" evidence="9">
    <location>
        <begin position="476"/>
        <end position="494"/>
    </location>
</feature>
<evidence type="ECO:0000256" key="4">
    <source>
        <dbReference type="ARBA" id="ARBA00022989"/>
    </source>
</evidence>
<feature type="transmembrane region" description="Helical" evidence="9">
    <location>
        <begin position="586"/>
        <end position="611"/>
    </location>
</feature>
<reference evidence="11 12" key="2">
    <citation type="submission" date="2024-10" db="EMBL/GenBank/DDBJ databases">
        <authorList>
            <person name="Ryan C."/>
        </authorList>
    </citation>
    <scope>NUCLEOTIDE SEQUENCE [LARGE SCALE GENOMIC DNA]</scope>
</reference>
<keyword evidence="6 9" id="KW-0472">Membrane</keyword>
<dbReference type="InterPro" id="IPR002110">
    <property type="entry name" value="Ankyrin_rpt"/>
</dbReference>
<dbReference type="Pfam" id="PF00023">
    <property type="entry name" value="Ank"/>
    <property type="match status" value="1"/>
</dbReference>
<dbReference type="AlphaFoldDB" id="A0ABC8XXN4"/>
<keyword evidence="2 9" id="KW-0812">Transmembrane</keyword>
<name>A0ABC8XXN4_9POAL</name>
<dbReference type="Gene3D" id="1.25.40.20">
    <property type="entry name" value="Ankyrin repeat-containing domain"/>
    <property type="match status" value="4"/>
</dbReference>
<feature type="region of interest" description="Disordered" evidence="8">
    <location>
        <begin position="67"/>
        <end position="89"/>
    </location>
</feature>
<dbReference type="Pfam" id="PF13962">
    <property type="entry name" value="PGG"/>
    <property type="match status" value="1"/>
</dbReference>
<evidence type="ECO:0000256" key="3">
    <source>
        <dbReference type="ARBA" id="ARBA00022737"/>
    </source>
</evidence>
<evidence type="ECO:0000256" key="5">
    <source>
        <dbReference type="ARBA" id="ARBA00023043"/>
    </source>
</evidence>
<gene>
    <name evidence="11" type="ORF">URODEC1_LOCUS27655</name>
</gene>
<protein>
    <recommendedName>
        <fullName evidence="10">PGG domain-containing protein</fullName>
    </recommendedName>
</protein>
<dbReference type="EMBL" id="OZ075125">
    <property type="protein sequence ID" value="CAL4932473.1"/>
    <property type="molecule type" value="Genomic_DNA"/>
</dbReference>
<feature type="transmembrane region" description="Helical" evidence="9">
    <location>
        <begin position="514"/>
        <end position="535"/>
    </location>
</feature>
<dbReference type="PANTHER" id="PTHR24186:SF41">
    <property type="entry name" value="PGG DOMAIN-CONTAINING PROTEIN"/>
    <property type="match status" value="1"/>
</dbReference>
<evidence type="ECO:0000256" key="1">
    <source>
        <dbReference type="ARBA" id="ARBA00004141"/>
    </source>
</evidence>
<sequence length="665" mass="72013">MSKQDTTPLRELKHLSSQRKKRKQRLMEHPPAMSKEQISAPMLMCSELYVAAFEGRTEEITGLLAGTRSSHTTTARNGRRSPAGRANAVHSGHCCTTREVTPERSTLLHIAAGQGHCDLINELCLRDSDLLSSANSSLDTPLHCAARAGHADAAEAVVRLARYGVEEDRLEELVSGRNDTGDTALHVAARHGHGGTVEALMKLAPELAAEVNGAAVSPLYLAVMSGSVSAVGAILGYRDASAAGPMSQNALHAAVLKSSEMVSLLLQWRPSLAADLDSNKSSPLHFASSDGDCSIIEEILNHAPPSTAYLQDNEGLSALHVAAMTGNGAALGLLLRFYPASARIRDNHGRSFLHVAALQGHSSVVSQVKKNRMLENLLNQQDREGNTALHLAVEAGEYGIVSKLLSTRKVQVHIMNNAGHTPADMIEKSAGFYSMVRLVVTLYGYGPQFRPQRQDLVKKWSGQDLVKWRVATSKNLAIVSTLVATVAFSAAFNVPGSYGSDGKANLNRNHMYNAFLVLDTIAVTTAVMATILLVYGRASRSNNSWLGFIISMHFLWLSLLCMMLGFFTAIAATSDRKSTSNALYRVIYVGLYFLIMLLTSLAMPGSLVGVLRLLLGRQHHLKRRIKQQYPFAVVYAFNMLLFIVINNIALASVDITGNLGLAYVH</sequence>
<reference evidence="12" key="1">
    <citation type="submission" date="2024-06" db="EMBL/GenBank/DDBJ databases">
        <authorList>
            <person name="Ryan C."/>
        </authorList>
    </citation>
    <scope>NUCLEOTIDE SEQUENCE [LARGE SCALE GENOMIC DNA]</scope>
</reference>
<feature type="compositionally biased region" description="Polar residues" evidence="8">
    <location>
        <begin position="67"/>
        <end position="76"/>
    </location>
</feature>
<feature type="repeat" description="ANK" evidence="7">
    <location>
        <begin position="180"/>
        <end position="212"/>
    </location>
</feature>
<organism evidence="11 12">
    <name type="scientific">Urochloa decumbens</name>
    <dbReference type="NCBI Taxonomy" id="240449"/>
    <lineage>
        <taxon>Eukaryota</taxon>
        <taxon>Viridiplantae</taxon>
        <taxon>Streptophyta</taxon>
        <taxon>Embryophyta</taxon>
        <taxon>Tracheophyta</taxon>
        <taxon>Spermatophyta</taxon>
        <taxon>Magnoliopsida</taxon>
        <taxon>Liliopsida</taxon>
        <taxon>Poales</taxon>
        <taxon>Poaceae</taxon>
        <taxon>PACMAD clade</taxon>
        <taxon>Panicoideae</taxon>
        <taxon>Panicodae</taxon>
        <taxon>Paniceae</taxon>
        <taxon>Melinidinae</taxon>
        <taxon>Urochloa</taxon>
    </lineage>
</organism>
<dbReference type="SMART" id="SM00248">
    <property type="entry name" value="ANK"/>
    <property type="match status" value="9"/>
</dbReference>
<dbReference type="PROSITE" id="PS50088">
    <property type="entry name" value="ANK_REPEAT"/>
    <property type="match status" value="2"/>
</dbReference>
<keyword evidence="12" id="KW-1185">Reference proteome</keyword>
<evidence type="ECO:0000313" key="12">
    <source>
        <dbReference type="Proteomes" id="UP001497457"/>
    </source>
</evidence>
<feature type="domain" description="PGG" evidence="10">
    <location>
        <begin position="468"/>
        <end position="572"/>
    </location>
</feature>
<evidence type="ECO:0000256" key="9">
    <source>
        <dbReference type="SAM" id="Phobius"/>
    </source>
</evidence>
<dbReference type="SUPFAM" id="SSF48403">
    <property type="entry name" value="Ankyrin repeat"/>
    <property type="match status" value="1"/>
</dbReference>
<dbReference type="PROSITE" id="PS50297">
    <property type="entry name" value="ANK_REP_REGION"/>
    <property type="match status" value="2"/>
</dbReference>
<evidence type="ECO:0000256" key="2">
    <source>
        <dbReference type="ARBA" id="ARBA00022692"/>
    </source>
</evidence>
<accession>A0ABC8XXN4</accession>
<dbReference type="GO" id="GO:0016020">
    <property type="term" value="C:membrane"/>
    <property type="evidence" value="ECO:0007669"/>
    <property type="project" value="UniProtKB-SubCell"/>
</dbReference>
<dbReference type="InterPro" id="IPR026961">
    <property type="entry name" value="PGG_dom"/>
</dbReference>
<feature type="transmembrane region" description="Helical" evidence="9">
    <location>
        <begin position="318"/>
        <end position="338"/>
    </location>
</feature>
<comment type="subcellular location">
    <subcellularLocation>
        <location evidence="1">Membrane</location>
        <topology evidence="1">Multi-pass membrane protein</topology>
    </subcellularLocation>
</comment>
<dbReference type="InterPro" id="IPR036770">
    <property type="entry name" value="Ankyrin_rpt-contain_sf"/>
</dbReference>
<keyword evidence="3" id="KW-0677">Repeat</keyword>
<feature type="transmembrane region" description="Helical" evidence="9">
    <location>
        <begin position="547"/>
        <end position="574"/>
    </location>
</feature>